<dbReference type="PROSITE" id="PS50234">
    <property type="entry name" value="VWFA"/>
    <property type="match status" value="1"/>
</dbReference>
<name>A0A914X133_9BILA</name>
<dbReference type="PROSITE" id="PS50026">
    <property type="entry name" value="EGF_3"/>
    <property type="match status" value="3"/>
</dbReference>
<dbReference type="PANTHER" id="PTHR47324:SF1">
    <property type="entry name" value="EGF-LIKE DOMAIN-CONTAINING PROTEIN-RELATED"/>
    <property type="match status" value="1"/>
</dbReference>
<dbReference type="Gene3D" id="3.10.100.10">
    <property type="entry name" value="Mannose-Binding Protein A, subunit A"/>
    <property type="match status" value="1"/>
</dbReference>
<feature type="disulfide bond" evidence="5">
    <location>
        <begin position="887"/>
        <end position="896"/>
    </location>
</feature>
<dbReference type="SMART" id="SM00327">
    <property type="entry name" value="VWA"/>
    <property type="match status" value="1"/>
</dbReference>
<feature type="signal peptide" evidence="6">
    <location>
        <begin position="1"/>
        <end position="23"/>
    </location>
</feature>
<dbReference type="SUPFAM" id="SSF53300">
    <property type="entry name" value="vWA-like"/>
    <property type="match status" value="1"/>
</dbReference>
<feature type="disulfide bond" evidence="5">
    <location>
        <begin position="397"/>
        <end position="406"/>
    </location>
</feature>
<reference evidence="11" key="1">
    <citation type="submission" date="2022-11" db="UniProtKB">
        <authorList>
            <consortium name="WormBaseParasite"/>
        </authorList>
    </citation>
    <scope>IDENTIFICATION</scope>
</reference>
<dbReference type="SUPFAM" id="SSF56436">
    <property type="entry name" value="C-type lectin-like"/>
    <property type="match status" value="1"/>
</dbReference>
<dbReference type="InterPro" id="IPR036465">
    <property type="entry name" value="vWFA_dom_sf"/>
</dbReference>
<dbReference type="InterPro" id="IPR016187">
    <property type="entry name" value="CTDL_fold"/>
</dbReference>
<dbReference type="Gene3D" id="2.10.25.10">
    <property type="entry name" value="Laminin"/>
    <property type="match status" value="3"/>
</dbReference>
<evidence type="ECO:0000256" key="4">
    <source>
        <dbReference type="ARBA" id="ARBA00023157"/>
    </source>
</evidence>
<evidence type="ECO:0000259" key="8">
    <source>
        <dbReference type="PROSITE" id="PS50041"/>
    </source>
</evidence>
<dbReference type="PANTHER" id="PTHR47324">
    <property type="entry name" value="PROTEIN IRG-7-RELATED"/>
    <property type="match status" value="1"/>
</dbReference>
<dbReference type="InterPro" id="IPR002035">
    <property type="entry name" value="VWF_A"/>
</dbReference>
<protein>
    <submittedName>
        <fullName evidence="11">Uncharacterized protein</fullName>
    </submittedName>
</protein>
<dbReference type="SMART" id="SM00181">
    <property type="entry name" value="EGF"/>
    <property type="match status" value="3"/>
</dbReference>
<evidence type="ECO:0000313" key="11">
    <source>
        <dbReference type="WBParaSite" id="PSAMB.scaffold558size47216.g6892.t1"/>
    </source>
</evidence>
<organism evidence="10 11">
    <name type="scientific">Plectus sambesii</name>
    <dbReference type="NCBI Taxonomy" id="2011161"/>
    <lineage>
        <taxon>Eukaryota</taxon>
        <taxon>Metazoa</taxon>
        <taxon>Ecdysozoa</taxon>
        <taxon>Nematoda</taxon>
        <taxon>Chromadorea</taxon>
        <taxon>Plectida</taxon>
        <taxon>Plectina</taxon>
        <taxon>Plectoidea</taxon>
        <taxon>Plectidae</taxon>
        <taxon>Plectus</taxon>
    </lineage>
</organism>
<keyword evidence="2" id="KW-0964">Secreted</keyword>
<dbReference type="Proteomes" id="UP000887566">
    <property type="component" value="Unplaced"/>
</dbReference>
<comment type="subcellular location">
    <subcellularLocation>
        <location evidence="1">Secreted</location>
    </subcellularLocation>
</comment>
<dbReference type="PROSITE" id="PS01186">
    <property type="entry name" value="EGF_2"/>
    <property type="match status" value="2"/>
</dbReference>
<dbReference type="Gene3D" id="3.40.50.410">
    <property type="entry name" value="von Willebrand factor, type A domain"/>
    <property type="match status" value="1"/>
</dbReference>
<dbReference type="InterPro" id="IPR001304">
    <property type="entry name" value="C-type_lectin-like"/>
</dbReference>
<dbReference type="CDD" id="cd00037">
    <property type="entry name" value="CLECT"/>
    <property type="match status" value="1"/>
</dbReference>
<dbReference type="SMART" id="SM00604">
    <property type="entry name" value="MD"/>
    <property type="match status" value="3"/>
</dbReference>
<feature type="domain" description="EGF-like" evidence="7">
    <location>
        <begin position="865"/>
        <end position="897"/>
    </location>
</feature>
<dbReference type="Pfam" id="PF23623">
    <property type="entry name" value="GBD_IRG7_N"/>
    <property type="match status" value="1"/>
</dbReference>
<feature type="chain" id="PRO_5037709393" evidence="6">
    <location>
        <begin position="24"/>
        <end position="2192"/>
    </location>
</feature>
<dbReference type="InterPro" id="IPR056861">
    <property type="entry name" value="HMCN1-like_VWA"/>
</dbReference>
<evidence type="ECO:0000259" key="7">
    <source>
        <dbReference type="PROSITE" id="PS50026"/>
    </source>
</evidence>
<evidence type="ECO:0000256" key="2">
    <source>
        <dbReference type="ARBA" id="ARBA00022525"/>
    </source>
</evidence>
<feature type="domain" description="EGF-like" evidence="7">
    <location>
        <begin position="373"/>
        <end position="407"/>
    </location>
</feature>
<comment type="caution">
    <text evidence="5">Lacks conserved residue(s) required for the propagation of feature annotation.</text>
</comment>
<evidence type="ECO:0000259" key="9">
    <source>
        <dbReference type="PROSITE" id="PS50234"/>
    </source>
</evidence>
<evidence type="ECO:0000256" key="6">
    <source>
        <dbReference type="SAM" id="SignalP"/>
    </source>
</evidence>
<dbReference type="InterPro" id="IPR018378">
    <property type="entry name" value="C-type_lectin_CS"/>
</dbReference>
<evidence type="ECO:0000256" key="3">
    <source>
        <dbReference type="ARBA" id="ARBA00022729"/>
    </source>
</evidence>
<keyword evidence="3 6" id="KW-0732">Signal</keyword>
<keyword evidence="10" id="KW-1185">Reference proteome</keyword>
<dbReference type="InterPro" id="IPR000742">
    <property type="entry name" value="EGF"/>
</dbReference>
<accession>A0A914X133</accession>
<feature type="domain" description="C-type lectin" evidence="8">
    <location>
        <begin position="1188"/>
        <end position="1314"/>
    </location>
</feature>
<dbReference type="InterPro" id="IPR016186">
    <property type="entry name" value="C-type_lectin-like/link_sf"/>
</dbReference>
<feature type="disulfide bond" evidence="5">
    <location>
        <begin position="1522"/>
        <end position="1531"/>
    </location>
</feature>
<evidence type="ECO:0000313" key="10">
    <source>
        <dbReference type="Proteomes" id="UP000887566"/>
    </source>
</evidence>
<dbReference type="Pfam" id="PF25106">
    <property type="entry name" value="VWA_4"/>
    <property type="match status" value="1"/>
</dbReference>
<dbReference type="SMART" id="SM00034">
    <property type="entry name" value="CLECT"/>
    <property type="match status" value="1"/>
</dbReference>
<keyword evidence="4 5" id="KW-1015">Disulfide bond</keyword>
<feature type="domain" description="VWFA" evidence="9">
    <location>
        <begin position="1992"/>
        <end position="2189"/>
    </location>
</feature>
<dbReference type="InterPro" id="IPR053295">
    <property type="entry name" value="Innate_immunity_reg"/>
</dbReference>
<dbReference type="PROSITE" id="PS00615">
    <property type="entry name" value="C_TYPE_LECTIN_1"/>
    <property type="match status" value="1"/>
</dbReference>
<evidence type="ECO:0000256" key="1">
    <source>
        <dbReference type="ARBA" id="ARBA00004613"/>
    </source>
</evidence>
<dbReference type="Pfam" id="PF24415">
    <property type="entry name" value="Ig_Irg-7"/>
    <property type="match status" value="3"/>
</dbReference>
<sequence length="2192" mass="239670">MGRFVIPLILLLLVQVLLVQVRAELVRDEFSPDSETKRIIKKVFSTWSKDKKVTVIEDQDDANAKERAKARYLPLEDQWRPAERASCSLPGYTGELCQFPICNTTNTNVPNIPVVTGDGALIDMNHQMTCGTPYTTHIDSSLPSYILFEIQTGGNANPSLIIYNADGIQMNPSESGSYTALYTALFAYLPPGAYTIEPQSANPSLGCIIFVAARTNMTVSAGWVRTADFGQPERYDYPTVDAYRNAANTFISHINNLRFPGQQSQITIYEDANVLSRHPLSLRYGCGYEQYFQSFYCSFTGDYFYLIEGYDFYGYTFRRVNTFQCILNPSASTSPSQSTIATTPAGGLKCRNDGVLLNATDGSQYCYCQPFFTGVDCGAILCANGGTPLGTGLNCQCPVGFQGVNCADVVCDPPGSNGWRIDRPRIMFVIRTRYTMIDMIQPIIDSINGLAALYSFDPGYLGRYGLVLFNNNQLSLVESYASLSDMIVDLRKAQLNPGMDGGCTDSVLTALSAAFAIIDANKSPIYVFTDALANDNQLEDTITQRNSLWRSPVYFVYVTPLASSGCSLDPFDNGYRAFNRIAVRTAGHVFDIPDRSKTGELFYQHAVNTIYRANLVATNDPAQCANQPQFQPIMVDTKLAQLCITATGPQLSITIMNPNGIAVTPDTTYSLNFTYIWTISNPVAGQWFINIQSGAPTSACNYRILAINVLNSATDYDFFWATTPFITVDGIGPSPIYKQSAPLVGHINNYKLSDPTKVFAETTIYANDEQGNRQAVYFSNGIWRDGCTFQLFFGPFTCQRANQVLYMTVFVRDDVGFMIQRTSMMYCAATAPTFFPPSTCQNGGVQTTDPNNSTIRFCLCQPFYTGSLCQNTICVNGGSDIGGTCECPPGHTGLHCEITSCISPSNATTYGPNQKQIAFVLEMTQNSVGGLHYLNYYISTLIRDFQSQHPRWLTTYIVAGYNSTYAQILTTATADNVSSVTDAIGNAYNWTVANMDASCNVQFWQALSLVTSQMNSDGIIFVFHASVPDQGSGVLIPYVTNVYSAVLDRKMQINVLFGLGQGKYPCNSNSSAFDLMFEVTALSNGLVYETQLANWVNIIRIIPNYYESGIVYENFYFDCASQMRTFFVPVDSLTQTLQISTFGYQSNVTILLPNGSVFGDSYDLVADSVTGLRITEVRRACDDGWQPMGSYCIRWILTPTLNWTDAQGFCAASGGFLVDDMTQDTDIFLETRSSGIDFWLGLNDIQQEGSFVWDRPAGSPSAPLGTSFLNWAPGNPANDTQHEINCVSRRHSPVGTPGKWYNDRCALKYSFACQKHKYNQNVTAGAIFENDLRPGMWQVQVQTQPAQSQPSGCFVQIRSQSSIQVYPGYVQSDHSDQPDNEPLLGSTSNQIIAATTGLIGQNPGYLQYAHIYGTNLTMQRSATYEWRAGCNYPFLSQPWSCPGENGKASSFQVMHVGVDQQGYMFQRLTPGRCIPNVNTCNNGGVMYQGVCICQPLWTGKNCGIPVCLNGGSLSADNTTCICPTGYGGHACQYPVCLPQIPQSFSFDGKSLVLVVETTVQNIATLARMRDFLPGWLNSINTQQPSWFTNFILLTFDSSKTNAPIVTTTVNDFVAAFNTSSQAITDFSSNCSQPLFTALTAALQVPLLVVPGSVVWVITKGNPSDLNRETDAFLAIASTRALVNFLVVDDGFRPCGLDPNSANVAPMVDTAVASGGNAFFLPVATFTTHLSVYMPTLYQSSLLDMSLNRTCPAGTKWYAQVDAKMTQVVIDTYAYYAQISVTDPTGKPVVTNDLYSSPMNRLLMFSTEGNLAGIYTIAVSSQAPTCIVQVRGSSPLQMFVGYTQATSGNGQNQDDSYYSPIANVNTNLLLVHMNGITNHRIARLTYVEMVSPRANLSVSPIMPRANCSYEYYSNTFKCPDTAFLVAVHGTDEFGQNFRRFVITFCVTSRPTTSAQPQTTATTGGVVTTPTTVPGQTTTITGPSQSPYAVLNLDLVIAIDASATMPMANFDEVVTFLKSVLIPYTIGQGNPGTRVSIIDVPGDNGFLVPSNTLQSIANRASLLQALDNANQFYDGSTGQQFVALLQEVIRPEFSRSGYRADITNHLLLYITGTSTFTDDTDGTTAAAFAQTIRSHKTYGIIIIAYKAATVDVNALQTIAGGADCVLQATTIDQLNQQGIPLIQSKTLAGQYCGM</sequence>
<evidence type="ECO:0000256" key="5">
    <source>
        <dbReference type="PROSITE-ProRule" id="PRU00076"/>
    </source>
</evidence>
<dbReference type="InterPro" id="IPR006582">
    <property type="entry name" value="MD_domain"/>
</dbReference>
<dbReference type="InterPro" id="IPR057085">
    <property type="entry name" value="Ig_Irg-7"/>
</dbReference>
<dbReference type="Pfam" id="PF00092">
    <property type="entry name" value="VWA"/>
    <property type="match status" value="1"/>
</dbReference>
<dbReference type="InterPro" id="IPR057086">
    <property type="entry name" value="GBD_Irg-7_N"/>
</dbReference>
<dbReference type="WBParaSite" id="PSAMB.scaffold558size47216.g6892.t1">
    <property type="protein sequence ID" value="PSAMB.scaffold558size47216.g6892.t1"/>
    <property type="gene ID" value="PSAMB.scaffold558size47216.g6892"/>
</dbReference>
<dbReference type="PROSITE" id="PS00022">
    <property type="entry name" value="EGF_1"/>
    <property type="match status" value="3"/>
</dbReference>
<keyword evidence="5" id="KW-0245">EGF-like domain</keyword>
<dbReference type="Pfam" id="PF00059">
    <property type="entry name" value="Lectin_C"/>
    <property type="match status" value="1"/>
</dbReference>
<feature type="domain" description="EGF-like" evidence="7">
    <location>
        <begin position="1498"/>
        <end position="1532"/>
    </location>
</feature>
<dbReference type="CDD" id="cd00054">
    <property type="entry name" value="EGF_CA"/>
    <property type="match status" value="1"/>
</dbReference>
<proteinExistence type="predicted"/>
<dbReference type="PROSITE" id="PS50041">
    <property type="entry name" value="C_TYPE_LECTIN_2"/>
    <property type="match status" value="1"/>
</dbReference>